<dbReference type="Proteomes" id="UP000237347">
    <property type="component" value="Unassembled WGS sequence"/>
</dbReference>
<reference evidence="1 2" key="1">
    <citation type="journal article" date="2018" name="Sci. Data">
        <title>The draft genome sequence of cork oak.</title>
        <authorList>
            <person name="Ramos A.M."/>
            <person name="Usie A."/>
            <person name="Barbosa P."/>
            <person name="Barros P.M."/>
            <person name="Capote T."/>
            <person name="Chaves I."/>
            <person name="Simoes F."/>
            <person name="Abreu I."/>
            <person name="Carrasquinho I."/>
            <person name="Faro C."/>
            <person name="Guimaraes J.B."/>
            <person name="Mendonca D."/>
            <person name="Nobrega F."/>
            <person name="Rodrigues L."/>
            <person name="Saibo N.J.M."/>
            <person name="Varela M.C."/>
            <person name="Egas C."/>
            <person name="Matos J."/>
            <person name="Miguel C.M."/>
            <person name="Oliveira M.M."/>
            <person name="Ricardo C.P."/>
            <person name="Goncalves S."/>
        </authorList>
    </citation>
    <scope>NUCLEOTIDE SEQUENCE [LARGE SCALE GENOMIC DNA]</scope>
    <source>
        <strain evidence="2">cv. HL8</strain>
    </source>
</reference>
<organism evidence="1 2">
    <name type="scientific">Quercus suber</name>
    <name type="common">Cork oak</name>
    <dbReference type="NCBI Taxonomy" id="58331"/>
    <lineage>
        <taxon>Eukaryota</taxon>
        <taxon>Viridiplantae</taxon>
        <taxon>Streptophyta</taxon>
        <taxon>Embryophyta</taxon>
        <taxon>Tracheophyta</taxon>
        <taxon>Spermatophyta</taxon>
        <taxon>Magnoliopsida</taxon>
        <taxon>eudicotyledons</taxon>
        <taxon>Gunneridae</taxon>
        <taxon>Pentapetalae</taxon>
        <taxon>rosids</taxon>
        <taxon>fabids</taxon>
        <taxon>Fagales</taxon>
        <taxon>Fagaceae</taxon>
        <taxon>Quercus</taxon>
    </lineage>
</organism>
<proteinExistence type="predicted"/>
<accession>A0AAW0MAW0</accession>
<comment type="caution">
    <text evidence="1">The sequence shown here is derived from an EMBL/GenBank/DDBJ whole genome shotgun (WGS) entry which is preliminary data.</text>
</comment>
<dbReference type="AlphaFoldDB" id="A0AAW0MAW0"/>
<gene>
    <name evidence="1" type="ORF">CFP56_024367</name>
</gene>
<protein>
    <submittedName>
        <fullName evidence="1">Uncharacterized protein</fullName>
    </submittedName>
</protein>
<evidence type="ECO:0000313" key="1">
    <source>
        <dbReference type="EMBL" id="KAK7861078.1"/>
    </source>
</evidence>
<keyword evidence="2" id="KW-1185">Reference proteome</keyword>
<name>A0AAW0MAW0_QUESU</name>
<dbReference type="EMBL" id="PKMF04000003">
    <property type="protein sequence ID" value="KAK7861078.1"/>
    <property type="molecule type" value="Genomic_DNA"/>
</dbReference>
<evidence type="ECO:0000313" key="2">
    <source>
        <dbReference type="Proteomes" id="UP000237347"/>
    </source>
</evidence>
<sequence length="162" mass="18211">MILKVVSQKKVPSFQLATLQGELQSYKRRFFQSIGLNEKWRRSSPQGVVLLDCVSLLGSEDRFVQVDHGTFYRPRLISKKNESSIKLQVGQSSKNIKCIKDLLKGLIVVVGGETGYDDAGAGLFSVNLEQENGPEGLMAWVFHEEVQPPEFYSSSNQCLREE</sequence>